<keyword evidence="8 13" id="KW-0472">Membrane</keyword>
<comment type="similarity">
    <text evidence="2 13">Belongs to the tweety family.</text>
</comment>
<feature type="transmembrane region" description="Helical" evidence="13">
    <location>
        <begin position="38"/>
        <end position="62"/>
    </location>
</feature>
<evidence type="ECO:0000256" key="1">
    <source>
        <dbReference type="ARBA" id="ARBA00004651"/>
    </source>
</evidence>
<dbReference type="PANTHER" id="PTHR12424:SF8">
    <property type="entry name" value="PROTEIN TWEETY"/>
    <property type="match status" value="1"/>
</dbReference>
<evidence type="ECO:0000256" key="5">
    <source>
        <dbReference type="ARBA" id="ARBA00022692"/>
    </source>
</evidence>
<dbReference type="GO" id="GO:0072320">
    <property type="term" value="F:volume-sensitive chloride channel activity"/>
    <property type="evidence" value="ECO:0007669"/>
    <property type="project" value="TreeGrafter"/>
</dbReference>
<evidence type="ECO:0000256" key="14">
    <source>
        <dbReference type="SAM" id="MobiDB-lite"/>
    </source>
</evidence>
<evidence type="ECO:0000256" key="11">
    <source>
        <dbReference type="ARBA" id="ARBA00023214"/>
    </source>
</evidence>
<comment type="caution">
    <text evidence="15">The sequence shown here is derived from an EMBL/GenBank/DDBJ whole genome shotgun (WGS) entry which is preliminary data.</text>
</comment>
<dbReference type="GO" id="GO:0034707">
    <property type="term" value="C:chloride channel complex"/>
    <property type="evidence" value="ECO:0007669"/>
    <property type="project" value="UniProtKB-UniRule"/>
</dbReference>
<protein>
    <recommendedName>
        <fullName evidence="13">Protein tweety homolog</fullName>
    </recommendedName>
</protein>
<evidence type="ECO:0000256" key="9">
    <source>
        <dbReference type="ARBA" id="ARBA00023173"/>
    </source>
</evidence>
<dbReference type="Proteomes" id="UP000218231">
    <property type="component" value="Unassembled WGS sequence"/>
</dbReference>
<evidence type="ECO:0000256" key="3">
    <source>
        <dbReference type="ARBA" id="ARBA00022448"/>
    </source>
</evidence>
<dbReference type="STRING" id="2018661.A0A2A2LCM8"/>
<dbReference type="GO" id="GO:0005886">
    <property type="term" value="C:plasma membrane"/>
    <property type="evidence" value="ECO:0007669"/>
    <property type="project" value="UniProtKB-SubCell"/>
</dbReference>
<keyword evidence="4" id="KW-1003">Cell membrane</keyword>
<keyword evidence="5 13" id="KW-0812">Transmembrane</keyword>
<gene>
    <name evidence="15" type="ORF">WR25_19579</name>
</gene>
<evidence type="ECO:0000256" key="13">
    <source>
        <dbReference type="RuleBase" id="RU361114"/>
    </source>
</evidence>
<accession>A0A2A2LCM8</accession>
<evidence type="ECO:0000256" key="4">
    <source>
        <dbReference type="ARBA" id="ARBA00022475"/>
    </source>
</evidence>
<dbReference type="GO" id="GO:0005229">
    <property type="term" value="F:intracellularly calcium-gated chloride channel activity"/>
    <property type="evidence" value="ECO:0007669"/>
    <property type="project" value="TreeGrafter"/>
</dbReference>
<keyword evidence="12 13" id="KW-0407">Ion channel</keyword>
<evidence type="ECO:0000256" key="8">
    <source>
        <dbReference type="ARBA" id="ARBA00023136"/>
    </source>
</evidence>
<sequence>MTEFINWVFSTVPHFNFQFKRIANEFDVDWRGEYAQSLALLAAVVALASLLLLLTVIITWVCQCCSKQEVTGKSRRQVRRLTTVLFALSVICFFLLGFCIFGNEQVNRGVTRSIEGLNDVNKGLALAVAQGRTLNDTCYSGTKHIDELENIVHRKSKEKGINQTLVEEIDTLLTNLETNLDSVISQLRTLEHTLSDSKFLENTKSWAERIEIERWLILVFILSIAICVLFAGVIAFCRQSNKGAVLFSGIGLVIFILMWILVCLIFPATVALSDFCNNGGKFIKTQLKEPILTAFEYYKTCEAKPTHDNVPPVFHANNMSDALSGLQNTKSKLDALMMTTFNNSAEIANASALISVDATNSLKTIGALESGLACYAYKDDILAIHHGICDQAIIGASIIVLCLFLLGIFLFTLLIIVSKSWRLFSRLPNDYIEVDEQDPFFPPGNDSMIPVDIYGTHVFNPRTRERTEPSTNTTSATNAQDEPSTSLWNRTSNPTAPNASIPRSPYGETGGYNNFQDRYEV</sequence>
<feature type="compositionally biased region" description="Polar residues" evidence="14">
    <location>
        <begin position="469"/>
        <end position="498"/>
    </location>
</feature>
<keyword evidence="10" id="KW-0325">Glycoprotein</keyword>
<evidence type="ECO:0000313" key="16">
    <source>
        <dbReference type="Proteomes" id="UP000218231"/>
    </source>
</evidence>
<keyword evidence="16" id="KW-1185">Reference proteome</keyword>
<keyword evidence="3 13" id="KW-0813">Transport</keyword>
<evidence type="ECO:0000256" key="7">
    <source>
        <dbReference type="ARBA" id="ARBA00023065"/>
    </source>
</evidence>
<comment type="subcellular location">
    <subcellularLocation>
        <location evidence="1 13">Cell membrane</location>
        <topology evidence="1 13">Multi-pass membrane protein</topology>
    </subcellularLocation>
</comment>
<dbReference type="EMBL" id="LIAE01006917">
    <property type="protein sequence ID" value="PAV83838.1"/>
    <property type="molecule type" value="Genomic_DNA"/>
</dbReference>
<keyword evidence="7 13" id="KW-0406">Ion transport</keyword>
<evidence type="ECO:0000256" key="12">
    <source>
        <dbReference type="ARBA" id="ARBA00023303"/>
    </source>
</evidence>
<dbReference type="InterPro" id="IPR006990">
    <property type="entry name" value="Tweety"/>
</dbReference>
<proteinExistence type="inferred from homology"/>
<dbReference type="Pfam" id="PF04906">
    <property type="entry name" value="Tweety"/>
    <property type="match status" value="1"/>
</dbReference>
<evidence type="ECO:0000256" key="2">
    <source>
        <dbReference type="ARBA" id="ARBA00009849"/>
    </source>
</evidence>
<organism evidence="15 16">
    <name type="scientific">Diploscapter pachys</name>
    <dbReference type="NCBI Taxonomy" id="2018661"/>
    <lineage>
        <taxon>Eukaryota</taxon>
        <taxon>Metazoa</taxon>
        <taxon>Ecdysozoa</taxon>
        <taxon>Nematoda</taxon>
        <taxon>Chromadorea</taxon>
        <taxon>Rhabditida</taxon>
        <taxon>Rhabditina</taxon>
        <taxon>Rhabditomorpha</taxon>
        <taxon>Rhabditoidea</taxon>
        <taxon>Rhabditidae</taxon>
        <taxon>Diploscapter</taxon>
    </lineage>
</organism>
<feature type="transmembrane region" description="Helical" evidence="13">
    <location>
        <begin position="215"/>
        <end position="237"/>
    </location>
</feature>
<feature type="transmembrane region" description="Helical" evidence="13">
    <location>
        <begin position="244"/>
        <end position="268"/>
    </location>
</feature>
<evidence type="ECO:0000256" key="6">
    <source>
        <dbReference type="ARBA" id="ARBA00022989"/>
    </source>
</evidence>
<evidence type="ECO:0000313" key="15">
    <source>
        <dbReference type="EMBL" id="PAV83838.1"/>
    </source>
</evidence>
<comment type="function">
    <text evidence="13">Probable chloride channel.</text>
</comment>
<evidence type="ECO:0000256" key="10">
    <source>
        <dbReference type="ARBA" id="ARBA00023180"/>
    </source>
</evidence>
<keyword evidence="9 13" id="KW-0869">Chloride channel</keyword>
<name>A0A2A2LCM8_9BILA</name>
<feature type="transmembrane region" description="Helical" evidence="13">
    <location>
        <begin position="83"/>
        <end position="103"/>
    </location>
</feature>
<feature type="transmembrane region" description="Helical" evidence="13">
    <location>
        <begin position="392"/>
        <end position="417"/>
    </location>
</feature>
<dbReference type="PANTHER" id="PTHR12424">
    <property type="entry name" value="TWEETY-RELATED"/>
    <property type="match status" value="1"/>
</dbReference>
<reference evidence="15 16" key="1">
    <citation type="journal article" date="2017" name="Curr. Biol.">
        <title>Genome architecture and evolution of a unichromosomal asexual nematode.</title>
        <authorList>
            <person name="Fradin H."/>
            <person name="Zegar C."/>
            <person name="Gutwein M."/>
            <person name="Lucas J."/>
            <person name="Kovtun M."/>
            <person name="Corcoran D."/>
            <person name="Baugh L.R."/>
            <person name="Kiontke K."/>
            <person name="Gunsalus K."/>
            <person name="Fitch D.H."/>
            <person name="Piano F."/>
        </authorList>
    </citation>
    <scope>NUCLEOTIDE SEQUENCE [LARGE SCALE GENOMIC DNA]</scope>
    <source>
        <strain evidence="15">PF1309</strain>
    </source>
</reference>
<dbReference type="OrthoDB" id="187568at2759"/>
<keyword evidence="6 13" id="KW-1133">Transmembrane helix</keyword>
<dbReference type="AlphaFoldDB" id="A0A2A2LCM8"/>
<feature type="region of interest" description="Disordered" evidence="14">
    <location>
        <begin position="460"/>
        <end position="521"/>
    </location>
</feature>
<keyword evidence="11 13" id="KW-0868">Chloride</keyword>
<feature type="compositionally biased region" description="Polar residues" evidence="14">
    <location>
        <begin position="511"/>
        <end position="521"/>
    </location>
</feature>